<dbReference type="Pfam" id="PF11950">
    <property type="entry name" value="DUF3467"/>
    <property type="match status" value="1"/>
</dbReference>
<reference evidence="2" key="1">
    <citation type="journal article" date="2021" name="PeerJ">
        <title>Extensive microbial diversity within the chicken gut microbiome revealed by metagenomics and culture.</title>
        <authorList>
            <person name="Gilroy R."/>
            <person name="Ravi A."/>
            <person name="Getino M."/>
            <person name="Pursley I."/>
            <person name="Horton D.L."/>
            <person name="Alikhan N.F."/>
            <person name="Baker D."/>
            <person name="Gharbi K."/>
            <person name="Hall N."/>
            <person name="Watson M."/>
            <person name="Adriaenssens E.M."/>
            <person name="Foster-Nyarko E."/>
            <person name="Jarju S."/>
            <person name="Secka A."/>
            <person name="Antonio M."/>
            <person name="Oren A."/>
            <person name="Chaudhuri R.R."/>
            <person name="La Ragione R."/>
            <person name="Hildebrand F."/>
            <person name="Pallen M.J."/>
        </authorList>
    </citation>
    <scope>NUCLEOTIDE SEQUENCE</scope>
    <source>
        <strain evidence="2">4100</strain>
    </source>
</reference>
<reference evidence="2" key="2">
    <citation type="submission" date="2021-09" db="EMBL/GenBank/DDBJ databases">
        <authorList>
            <person name="Gilroy R."/>
        </authorList>
    </citation>
    <scope>NUCLEOTIDE SEQUENCE</scope>
    <source>
        <strain evidence="2">4100</strain>
    </source>
</reference>
<proteinExistence type="predicted"/>
<dbReference type="Proteomes" id="UP000711407">
    <property type="component" value="Unassembled WGS sequence"/>
</dbReference>
<sequence length="110" mass="12179">MAENKQKEIKIELTPEIANGHYANLAVISHSGNEFFMDFISVAPNMPQAKVQSRIIMTPENAKNLMFALTDNIKKYEANFGVIQQKTPQNAPQNGNNGEIPNPFMMGGKA</sequence>
<protein>
    <submittedName>
        <fullName evidence="2">DUF3467 domain-containing protein</fullName>
    </submittedName>
</protein>
<evidence type="ECO:0000313" key="2">
    <source>
        <dbReference type="EMBL" id="HJE38657.1"/>
    </source>
</evidence>
<dbReference type="AlphaFoldDB" id="A0A4Q0UB77"/>
<evidence type="ECO:0000256" key="1">
    <source>
        <dbReference type="SAM" id="MobiDB-lite"/>
    </source>
</evidence>
<evidence type="ECO:0000313" key="3">
    <source>
        <dbReference type="Proteomes" id="UP000711407"/>
    </source>
</evidence>
<organism evidence="2 3">
    <name type="scientific">Candidatus Amulumruptor caecigallinarius</name>
    <dbReference type="NCBI Taxonomy" id="2109911"/>
    <lineage>
        <taxon>Bacteria</taxon>
        <taxon>Pseudomonadati</taxon>
        <taxon>Bacteroidota</taxon>
        <taxon>Bacteroidia</taxon>
        <taxon>Bacteroidales</taxon>
        <taxon>Muribaculaceae</taxon>
        <taxon>Candidatus Amulumruptor</taxon>
    </lineage>
</organism>
<comment type="caution">
    <text evidence="2">The sequence shown here is derived from an EMBL/GenBank/DDBJ whole genome shotgun (WGS) entry which is preliminary data.</text>
</comment>
<accession>A0A4Q0UB77</accession>
<feature type="region of interest" description="Disordered" evidence="1">
    <location>
        <begin position="86"/>
        <end position="110"/>
    </location>
</feature>
<dbReference type="EMBL" id="DYXT01000017">
    <property type="protein sequence ID" value="HJE38657.1"/>
    <property type="molecule type" value="Genomic_DNA"/>
</dbReference>
<feature type="compositionally biased region" description="Polar residues" evidence="1">
    <location>
        <begin position="86"/>
        <end position="99"/>
    </location>
</feature>
<name>A0A4Q0UB77_9BACT</name>
<gene>
    <name evidence="2" type="ORF">K8V47_02690</name>
</gene>
<dbReference type="InterPro" id="IPR021857">
    <property type="entry name" value="DUF3467"/>
</dbReference>